<feature type="compositionally biased region" description="Polar residues" evidence="1">
    <location>
        <begin position="197"/>
        <end position="209"/>
    </location>
</feature>
<sequence length="892" mass="100788">MRDRRDFMRAYETYFHALSAFDTGFRRPFIMPRLYRGKDVQDDLSVRVPENPNDVSESEWIAYFLQARQSRVDDYTTVDAAIKYLKMRTTFPDAASRMDQLRADMHHILDEHTVEQRAEKVVKYFIAVLEPADFREAIQKRLQYTQYNALMSDIVKCFTWISSKLKAYLVWQPPIARVKSQARPSNKAGNPRRRQQNDSGNVPGNASGSATGGLRRAQTRFPQGERRRQSLEMEPFHGVPVLTQQCPGIASDEVERLLAARKTTVVSESNTGVKRVQVVPEGDADTVPVRVTPARGAVGPKSSMTDDGNAQATIDGYTLQTTLLDNGMDDSVVSGGIIRALESAGVTIREYSVSRNLDPFGEHIIPVKRKVRPLLLRKLKFLVYEEDRTFSLTIGRPAINCLGYSTDGLLAAARTRQSEYELLNTNEVTSADHSHLARQQAMRTRTLETLDEDGDELDELVTSPSLANEATSTVQGALELKIKEAIETVYQMKRLRDLLIRYIDVFRLSFGNDPPVRVPPLRVDLKNPVKAKARRYLPGHKRYLIEHTQELFDHGLVVENHRSRWASVPCIVAKRQAGQYRVAVDTRAANALAEPIPWPMPDIEGYWQLPLDEDSQERYTIMARRGVVEMIYGPLLSGQIRAWLDDMLGFASYPVNLRDILRKVLKPCETSGLKLHPLKCCFFTREATWCGRMTSADGVRHCPSRVEGLVNLPAPRTAGELQKFLCAVNRMRGNIPGYDALASSLYKVLESAATVAQSRKKTHLNHVLLNTIGWTSDHDTALVQVKGTLLKMVTLIHPKQEWEVCLFADASQAHFGTVVTQIPPEDVCIHKQCHQPLAFLGGSFVGMSRWSNIDKEAYAIVVSSKRLMYLLLLPLDFDFLRITATYNTFWIR</sequence>
<dbReference type="EMBL" id="NCKW01011048">
    <property type="protein sequence ID" value="POM64852.1"/>
    <property type="molecule type" value="Genomic_DNA"/>
</dbReference>
<evidence type="ECO:0000313" key="3">
    <source>
        <dbReference type="EMBL" id="POM64852.1"/>
    </source>
</evidence>
<dbReference type="InterPro" id="IPR043128">
    <property type="entry name" value="Rev_trsase/Diguanyl_cyclase"/>
</dbReference>
<protein>
    <recommendedName>
        <fullName evidence="2">Reverse transcriptase/retrotransposon-derived protein RNase H-like domain-containing protein</fullName>
    </recommendedName>
</protein>
<name>A0A2P4XH21_9STRA</name>
<dbReference type="InterPro" id="IPR051320">
    <property type="entry name" value="Viral_Replic_Matur_Polypro"/>
</dbReference>
<dbReference type="Gene3D" id="3.30.70.270">
    <property type="match status" value="2"/>
</dbReference>
<comment type="caution">
    <text evidence="3">The sequence shown here is derived from an EMBL/GenBank/DDBJ whole genome shotgun (WGS) entry which is preliminary data.</text>
</comment>
<dbReference type="Pfam" id="PF17919">
    <property type="entry name" value="RT_RNaseH_2"/>
    <property type="match status" value="1"/>
</dbReference>
<feature type="region of interest" description="Disordered" evidence="1">
    <location>
        <begin position="180"/>
        <end position="234"/>
    </location>
</feature>
<organism evidence="3 4">
    <name type="scientific">Phytophthora palmivora</name>
    <dbReference type="NCBI Taxonomy" id="4796"/>
    <lineage>
        <taxon>Eukaryota</taxon>
        <taxon>Sar</taxon>
        <taxon>Stramenopiles</taxon>
        <taxon>Oomycota</taxon>
        <taxon>Peronosporomycetes</taxon>
        <taxon>Peronosporales</taxon>
        <taxon>Peronosporaceae</taxon>
        <taxon>Phytophthora</taxon>
    </lineage>
</organism>
<feature type="domain" description="Reverse transcriptase/retrotransposon-derived protein RNase H-like" evidence="2">
    <location>
        <begin position="774"/>
        <end position="871"/>
    </location>
</feature>
<proteinExistence type="predicted"/>
<gene>
    <name evidence="3" type="ORF">PHPALM_19572</name>
</gene>
<dbReference type="OrthoDB" id="127632at2759"/>
<feature type="compositionally biased region" description="Basic and acidic residues" evidence="1">
    <location>
        <begin position="223"/>
        <end position="234"/>
    </location>
</feature>
<dbReference type="SUPFAM" id="SSF56672">
    <property type="entry name" value="DNA/RNA polymerases"/>
    <property type="match status" value="1"/>
</dbReference>
<evidence type="ECO:0000259" key="2">
    <source>
        <dbReference type="Pfam" id="PF17919"/>
    </source>
</evidence>
<dbReference type="AlphaFoldDB" id="A0A2P4XH21"/>
<accession>A0A2P4XH21</accession>
<dbReference type="Proteomes" id="UP000237271">
    <property type="component" value="Unassembled WGS sequence"/>
</dbReference>
<evidence type="ECO:0000256" key="1">
    <source>
        <dbReference type="SAM" id="MobiDB-lite"/>
    </source>
</evidence>
<keyword evidence="4" id="KW-1185">Reference proteome</keyword>
<dbReference type="InterPro" id="IPR041577">
    <property type="entry name" value="RT_RNaseH_2"/>
</dbReference>
<evidence type="ECO:0000313" key="4">
    <source>
        <dbReference type="Proteomes" id="UP000237271"/>
    </source>
</evidence>
<dbReference type="Gene3D" id="3.10.10.10">
    <property type="entry name" value="HIV Type 1 Reverse Transcriptase, subunit A, domain 1"/>
    <property type="match status" value="1"/>
</dbReference>
<dbReference type="PANTHER" id="PTHR33064">
    <property type="entry name" value="POL PROTEIN"/>
    <property type="match status" value="1"/>
</dbReference>
<reference evidence="3 4" key="1">
    <citation type="journal article" date="2017" name="Genome Biol. Evol.">
        <title>Phytophthora megakarya and P. palmivora, closely related causal agents of cacao black pod rot, underwent increases in genome sizes and gene numbers by different mechanisms.</title>
        <authorList>
            <person name="Ali S.S."/>
            <person name="Shao J."/>
            <person name="Lary D.J."/>
            <person name="Kronmiller B."/>
            <person name="Shen D."/>
            <person name="Strem M.D."/>
            <person name="Amoako-Attah I."/>
            <person name="Akrofi A.Y."/>
            <person name="Begoude B.A."/>
            <person name="Ten Hoopen G.M."/>
            <person name="Coulibaly K."/>
            <person name="Kebe B.I."/>
            <person name="Melnick R.L."/>
            <person name="Guiltinan M.J."/>
            <person name="Tyler B.M."/>
            <person name="Meinhardt L.W."/>
            <person name="Bailey B.A."/>
        </authorList>
    </citation>
    <scope>NUCLEOTIDE SEQUENCE [LARGE SCALE GENOMIC DNA]</scope>
    <source>
        <strain evidence="4">sbr112.9</strain>
    </source>
</reference>
<dbReference type="InterPro" id="IPR043502">
    <property type="entry name" value="DNA/RNA_pol_sf"/>
</dbReference>
<dbReference type="PANTHER" id="PTHR33064:SF37">
    <property type="entry name" value="RIBONUCLEASE H"/>
    <property type="match status" value="1"/>
</dbReference>